<dbReference type="OrthoDB" id="6073759at2759"/>
<dbReference type="PANTHER" id="PTHR22748:SF26">
    <property type="entry name" value="ENDONUCLEASE_EXONUCLEASE_PHOSPHATASE DOMAIN-CONTAINING PROTEIN"/>
    <property type="match status" value="1"/>
</dbReference>
<evidence type="ECO:0000313" key="8">
    <source>
        <dbReference type="Proteomes" id="UP001152320"/>
    </source>
</evidence>
<evidence type="ECO:0000256" key="6">
    <source>
        <dbReference type="PIRSR" id="PIRSR604808-3"/>
    </source>
</evidence>
<feature type="site" description="Important for catalytic activity" evidence="6">
    <location>
        <position position="175"/>
    </location>
</feature>
<keyword evidence="8" id="KW-1185">Reference proteome</keyword>
<dbReference type="GO" id="GO:0006284">
    <property type="term" value="P:base-excision repair"/>
    <property type="evidence" value="ECO:0007669"/>
    <property type="project" value="TreeGrafter"/>
</dbReference>
<name>A0A9Q1H1D3_HOLLE</name>
<feature type="site" description="Transition state stabilizer" evidence="6">
    <location>
        <position position="114"/>
    </location>
</feature>
<dbReference type="AlphaFoldDB" id="A0A9Q1H1D3"/>
<evidence type="ECO:0000313" key="7">
    <source>
        <dbReference type="EMBL" id="KAJ8029939.1"/>
    </source>
</evidence>
<dbReference type="GO" id="GO:0008311">
    <property type="term" value="F:double-stranded DNA 3'-5' DNA exonuclease activity"/>
    <property type="evidence" value="ECO:0007669"/>
    <property type="project" value="TreeGrafter"/>
</dbReference>
<dbReference type="SUPFAM" id="SSF56219">
    <property type="entry name" value="DNase I-like"/>
    <property type="match status" value="1"/>
</dbReference>
<feature type="binding site" evidence="5">
    <location>
        <position position="199"/>
    </location>
    <ligand>
        <name>Mg(2+)</name>
        <dbReference type="ChEBI" id="CHEBI:18420"/>
        <label>1</label>
    </ligand>
</feature>
<accession>A0A9Q1H1D3</accession>
<evidence type="ECO:0000256" key="3">
    <source>
        <dbReference type="ARBA" id="ARBA00022842"/>
    </source>
</evidence>
<evidence type="ECO:0000256" key="2">
    <source>
        <dbReference type="ARBA" id="ARBA00022801"/>
    </source>
</evidence>
<dbReference type="GO" id="GO:0046872">
    <property type="term" value="F:metal ion binding"/>
    <property type="evidence" value="ECO:0007669"/>
    <property type="project" value="UniProtKB-KW"/>
</dbReference>
<keyword evidence="2" id="KW-0378">Hydrolase</keyword>
<reference evidence="7" key="1">
    <citation type="submission" date="2021-10" db="EMBL/GenBank/DDBJ databases">
        <title>Tropical sea cucumber genome reveals ecological adaptation and Cuvierian tubules defense mechanism.</title>
        <authorList>
            <person name="Chen T."/>
        </authorList>
    </citation>
    <scope>NUCLEOTIDE SEQUENCE</scope>
    <source>
        <strain evidence="7">Nanhai2018</strain>
        <tissue evidence="7">Muscle</tissue>
    </source>
</reference>
<evidence type="ECO:0000256" key="5">
    <source>
        <dbReference type="PIRSR" id="PIRSR604808-2"/>
    </source>
</evidence>
<gene>
    <name evidence="7" type="ORF">HOLleu_29474</name>
</gene>
<dbReference type="Gene3D" id="3.60.10.10">
    <property type="entry name" value="Endonuclease/exonuclease/phosphatase"/>
    <property type="match status" value="1"/>
</dbReference>
<keyword evidence="1 5" id="KW-0479">Metal-binding</keyword>
<feature type="binding site" evidence="5">
    <location>
        <position position="114"/>
    </location>
    <ligand>
        <name>Mg(2+)</name>
        <dbReference type="ChEBI" id="CHEBI:18420"/>
        <label>1</label>
    </ligand>
</feature>
<dbReference type="GO" id="GO:0005634">
    <property type="term" value="C:nucleus"/>
    <property type="evidence" value="ECO:0007669"/>
    <property type="project" value="TreeGrafter"/>
</dbReference>
<dbReference type="GO" id="GO:0003906">
    <property type="term" value="F:DNA-(apurinic or apyrimidinic site) endonuclease activity"/>
    <property type="evidence" value="ECO:0007669"/>
    <property type="project" value="TreeGrafter"/>
</dbReference>
<comment type="caution">
    <text evidence="7">The sequence shown here is derived from an EMBL/GenBank/DDBJ whole genome shotgun (WGS) entry which is preliminary data.</text>
</comment>
<dbReference type="GO" id="GO:0008081">
    <property type="term" value="F:phosphoric diester hydrolase activity"/>
    <property type="evidence" value="ECO:0007669"/>
    <property type="project" value="TreeGrafter"/>
</dbReference>
<feature type="binding site" evidence="5">
    <location>
        <position position="112"/>
    </location>
    <ligand>
        <name>Mg(2+)</name>
        <dbReference type="ChEBI" id="CHEBI:18420"/>
        <label>1</label>
    </ligand>
</feature>
<feature type="active site" description="Proton acceptor" evidence="4">
    <location>
        <position position="200"/>
    </location>
</feature>
<dbReference type="Proteomes" id="UP001152320">
    <property type="component" value="Chromosome 14"/>
</dbReference>
<dbReference type="PANTHER" id="PTHR22748">
    <property type="entry name" value="AP ENDONUCLEASE"/>
    <property type="match status" value="1"/>
</dbReference>
<organism evidence="7 8">
    <name type="scientific">Holothuria leucospilota</name>
    <name type="common">Black long sea cucumber</name>
    <name type="synonym">Mertensiothuria leucospilota</name>
    <dbReference type="NCBI Taxonomy" id="206669"/>
    <lineage>
        <taxon>Eukaryota</taxon>
        <taxon>Metazoa</taxon>
        <taxon>Echinodermata</taxon>
        <taxon>Eleutherozoa</taxon>
        <taxon>Echinozoa</taxon>
        <taxon>Holothuroidea</taxon>
        <taxon>Aspidochirotacea</taxon>
        <taxon>Aspidochirotida</taxon>
        <taxon>Holothuriidae</taxon>
        <taxon>Holothuria</taxon>
    </lineage>
</organism>
<feature type="active site" evidence="4">
    <location>
        <position position="82"/>
    </location>
</feature>
<feature type="site" description="Interaction with DNA substrate" evidence="6">
    <location>
        <position position="200"/>
    </location>
</feature>
<dbReference type="EMBL" id="JAIZAY010000014">
    <property type="protein sequence ID" value="KAJ8029939.1"/>
    <property type="molecule type" value="Genomic_DNA"/>
</dbReference>
<keyword evidence="3 5" id="KW-0460">Magnesium</keyword>
<evidence type="ECO:0000256" key="4">
    <source>
        <dbReference type="PIRSR" id="PIRSR604808-1"/>
    </source>
</evidence>
<protein>
    <submittedName>
        <fullName evidence="7">LINE-1 retrotransposable element ORF2 protein</fullName>
    </submittedName>
</protein>
<dbReference type="InterPro" id="IPR004808">
    <property type="entry name" value="AP_endonuc_1"/>
</dbReference>
<dbReference type="InterPro" id="IPR036691">
    <property type="entry name" value="Endo/exonu/phosph_ase_sf"/>
</dbReference>
<keyword evidence="5" id="KW-0464">Manganese</keyword>
<feature type="binding site" evidence="5">
    <location>
        <position position="200"/>
    </location>
    <ligand>
        <name>Mg(2+)</name>
        <dbReference type="ChEBI" id="CHEBI:18420"/>
        <label>1</label>
    </ligand>
</feature>
<dbReference type="CDD" id="cd09076">
    <property type="entry name" value="L1-EN"/>
    <property type="match status" value="1"/>
</dbReference>
<proteinExistence type="predicted"/>
<sequence length="306" mass="35560">MGFTIICLQDVHWTRDSDHIYYSEWGSDLFFSPFSSNARGVAILIDKKCVAKVLQVIYGQDGNYIILVIDIKGFTFNLVNIYGPNSDSSGFYDNVFSESFGIDCDFNIFCGDWNLVQNFVLDCDSYENVNNPNAQKKLIDLKQESHLVDPWRTLYPQTHQFTWRRRTPFRQARLDFFLVSENLLSFITDSNILPGYRTDHSIVVLDISVYNIKHGKGYWKFNNALLQNNDYINLINTTIDQCVLQYVATPYNRDSVLTIPRGDLHFIIDADLFWETLLLMIRGETIKFSCKMKNENASRERENIVI</sequence>
<feature type="active site" description="Proton donor/acceptor" evidence="4">
    <location>
        <position position="112"/>
    </location>
</feature>
<comment type="cofactor">
    <cofactor evidence="5">
        <name>Mg(2+)</name>
        <dbReference type="ChEBI" id="CHEBI:18420"/>
    </cofactor>
    <cofactor evidence="5">
        <name>Mn(2+)</name>
        <dbReference type="ChEBI" id="CHEBI:29035"/>
    </cofactor>
    <text evidence="5">Probably binds two magnesium or manganese ions per subunit.</text>
</comment>
<evidence type="ECO:0000256" key="1">
    <source>
        <dbReference type="ARBA" id="ARBA00022723"/>
    </source>
</evidence>